<protein>
    <submittedName>
        <fullName evidence="1">Uncharacterized protein</fullName>
    </submittedName>
</protein>
<evidence type="ECO:0000313" key="2">
    <source>
        <dbReference type="Proteomes" id="UP001235712"/>
    </source>
</evidence>
<accession>A0ABT9P941</accession>
<evidence type="ECO:0000313" key="1">
    <source>
        <dbReference type="EMBL" id="MDP9828977.1"/>
    </source>
</evidence>
<sequence>MFETATRVRVEDNGYLAVEKVTPAGQLTSLGHYSREGGVGEQAVPRPHDHPSLPQVRYSLRMDTGETGPTPPPSWPCVPPLDTLNVHGTRSDLAGESLGDVRALARERGYRLRVFGEDDDCANGFTDDLDGFRLNVYAQDGKVVWASTF</sequence>
<keyword evidence="2" id="KW-1185">Reference proteome</keyword>
<dbReference type="RefSeq" id="WP_307246724.1">
    <property type="nucleotide sequence ID" value="NZ_JAUSQZ010000001.1"/>
</dbReference>
<name>A0ABT9P941_9ACTN</name>
<proteinExistence type="predicted"/>
<gene>
    <name evidence="1" type="ORF">J2S57_004726</name>
</gene>
<organism evidence="1 2">
    <name type="scientific">Kineosporia succinea</name>
    <dbReference type="NCBI Taxonomy" id="84632"/>
    <lineage>
        <taxon>Bacteria</taxon>
        <taxon>Bacillati</taxon>
        <taxon>Actinomycetota</taxon>
        <taxon>Actinomycetes</taxon>
        <taxon>Kineosporiales</taxon>
        <taxon>Kineosporiaceae</taxon>
        <taxon>Kineosporia</taxon>
    </lineage>
</organism>
<dbReference type="Proteomes" id="UP001235712">
    <property type="component" value="Unassembled WGS sequence"/>
</dbReference>
<dbReference type="EMBL" id="JAUSQZ010000001">
    <property type="protein sequence ID" value="MDP9828977.1"/>
    <property type="molecule type" value="Genomic_DNA"/>
</dbReference>
<reference evidence="1 2" key="1">
    <citation type="submission" date="2023-07" db="EMBL/GenBank/DDBJ databases">
        <title>Sequencing the genomes of 1000 actinobacteria strains.</title>
        <authorList>
            <person name="Klenk H.-P."/>
        </authorList>
    </citation>
    <scope>NUCLEOTIDE SEQUENCE [LARGE SCALE GENOMIC DNA]</scope>
    <source>
        <strain evidence="1 2">DSM 44388</strain>
    </source>
</reference>
<comment type="caution">
    <text evidence="1">The sequence shown here is derived from an EMBL/GenBank/DDBJ whole genome shotgun (WGS) entry which is preliminary data.</text>
</comment>